<dbReference type="FunFam" id="3.40.50.720:FF:000121">
    <property type="entry name" value="Prostaglandin reductase 2"/>
    <property type="match status" value="1"/>
</dbReference>
<dbReference type="CDD" id="cd05288">
    <property type="entry name" value="PGDH"/>
    <property type="match status" value="1"/>
</dbReference>
<dbReference type="Proteomes" id="UP000590412">
    <property type="component" value="Unassembled WGS sequence"/>
</dbReference>
<dbReference type="PANTHER" id="PTHR43205">
    <property type="entry name" value="PROSTAGLANDIN REDUCTASE"/>
    <property type="match status" value="1"/>
</dbReference>
<dbReference type="AlphaFoldDB" id="A0A8X7NS53"/>
<dbReference type="InterPro" id="IPR045010">
    <property type="entry name" value="MDR_fam"/>
</dbReference>
<dbReference type="Pfam" id="PF00107">
    <property type="entry name" value="ADH_zinc_N"/>
    <property type="match status" value="1"/>
</dbReference>
<evidence type="ECO:0000259" key="2">
    <source>
        <dbReference type="Pfam" id="PF00107"/>
    </source>
</evidence>
<accession>A0A8X7NS53</accession>
<keyword evidence="1" id="KW-0560">Oxidoreductase</keyword>
<dbReference type="InterPro" id="IPR036291">
    <property type="entry name" value="NAD(P)-bd_dom_sf"/>
</dbReference>
<sequence>MSTPSTSTQVVLKNSPTGFINPNFGESDSTFEIKQRPIEPLKDGQLLVKILLISNDPTQRGWIRAKDSQQRYYVPPVEIGAPMESLAIGEVIESKSQKYVKGDLVNGKFFWADYITVQDATVFNKIDKSLGFPLEFYVSVLGMTSLTAFFGLTEAGEMKQYLTQKSEKPYTVLVSAASGATGSVVVQLAKHVLGADKVIGISGSDEKCKWVEGLGADLCVNYKKDGYQKQIDEFLGDGLVDYYYDNVGGSILDYALTKMAKYGHVISCGSISTYNSKGDNSAPGIKNWGEITVNSLTVKGFIVSDYFAKFEQGTQQLAKAVKEGKIKTEGAYHVDSLTGDSIEKKLEQIPKIWNQLFIGEKPNGKLITKVA</sequence>
<dbReference type="EMBL" id="JABWAB010000001">
    <property type="protein sequence ID" value="KAF6059078.1"/>
    <property type="molecule type" value="Genomic_DNA"/>
</dbReference>
<organism evidence="4 5">
    <name type="scientific">Candida parapsilosis</name>
    <name type="common">Yeast</name>
    <dbReference type="NCBI Taxonomy" id="5480"/>
    <lineage>
        <taxon>Eukaryota</taxon>
        <taxon>Fungi</taxon>
        <taxon>Dikarya</taxon>
        <taxon>Ascomycota</taxon>
        <taxon>Saccharomycotina</taxon>
        <taxon>Pichiomycetes</taxon>
        <taxon>Debaryomycetaceae</taxon>
        <taxon>Candida/Lodderomyces clade</taxon>
        <taxon>Candida</taxon>
    </lineage>
</organism>
<gene>
    <name evidence="4" type="ORF">FOB60_000660</name>
</gene>
<evidence type="ECO:0000313" key="4">
    <source>
        <dbReference type="EMBL" id="KAF6059078.1"/>
    </source>
</evidence>
<dbReference type="PANTHER" id="PTHR43205:SF19">
    <property type="entry name" value="ENOYL REDUCTASE (ER) DOMAIN-CONTAINING PROTEIN"/>
    <property type="match status" value="1"/>
</dbReference>
<dbReference type="Gene3D" id="3.40.50.720">
    <property type="entry name" value="NAD(P)-binding Rossmann-like Domain"/>
    <property type="match status" value="1"/>
</dbReference>
<dbReference type="SUPFAM" id="SSF50129">
    <property type="entry name" value="GroES-like"/>
    <property type="match status" value="1"/>
</dbReference>
<feature type="domain" description="Oxidoreductase N-terminal" evidence="3">
    <location>
        <begin position="10"/>
        <end position="123"/>
    </location>
</feature>
<dbReference type="Gene3D" id="3.90.180.10">
    <property type="entry name" value="Medium-chain alcohol dehydrogenases, catalytic domain"/>
    <property type="match status" value="1"/>
</dbReference>
<evidence type="ECO:0000256" key="1">
    <source>
        <dbReference type="ARBA" id="ARBA00023002"/>
    </source>
</evidence>
<dbReference type="InterPro" id="IPR041694">
    <property type="entry name" value="ADH_N_2"/>
</dbReference>
<dbReference type="InterPro" id="IPR013149">
    <property type="entry name" value="ADH-like_C"/>
</dbReference>
<protein>
    <submittedName>
        <fullName evidence="4">Zinc-binding dehydrogenase family protein</fullName>
    </submittedName>
</protein>
<dbReference type="OrthoDB" id="809632at2759"/>
<feature type="domain" description="Alcohol dehydrogenase-like C-terminal" evidence="2">
    <location>
        <begin position="181"/>
        <end position="317"/>
    </location>
</feature>
<reference evidence="4" key="1">
    <citation type="submission" date="2020-03" db="EMBL/GenBank/DDBJ databases">
        <title>FDA dAtabase for Regulatory Grade micrObial Sequences (FDA-ARGOS): Supporting development and validation of Infectious Disease Dx tests.</title>
        <authorList>
            <person name="Campos J."/>
            <person name="Goldberg B."/>
            <person name="Tallon L."/>
            <person name="Sadzewicz L."/>
            <person name="Vavikolanu K."/>
            <person name="Mehta A."/>
            <person name="Aluvathingal J."/>
            <person name="Nadendla S."/>
            <person name="Nandy P."/>
            <person name="Geyer C."/>
            <person name="Yan Y."/>
            <person name="Sichtig H."/>
        </authorList>
    </citation>
    <scope>NUCLEOTIDE SEQUENCE [LARGE SCALE GENOMIC DNA]</scope>
    <source>
        <strain evidence="4">FDAARGOS_652</strain>
    </source>
</reference>
<name>A0A8X7NS53_CANPA</name>
<dbReference type="Pfam" id="PF16884">
    <property type="entry name" value="ADH_N_2"/>
    <property type="match status" value="1"/>
</dbReference>
<dbReference type="SUPFAM" id="SSF51735">
    <property type="entry name" value="NAD(P)-binding Rossmann-fold domains"/>
    <property type="match status" value="1"/>
</dbReference>
<dbReference type="InterPro" id="IPR011032">
    <property type="entry name" value="GroES-like_sf"/>
</dbReference>
<evidence type="ECO:0000259" key="3">
    <source>
        <dbReference type="Pfam" id="PF16884"/>
    </source>
</evidence>
<dbReference type="GO" id="GO:0016628">
    <property type="term" value="F:oxidoreductase activity, acting on the CH-CH group of donors, NAD or NADP as acceptor"/>
    <property type="evidence" value="ECO:0007669"/>
    <property type="project" value="InterPro"/>
</dbReference>
<evidence type="ECO:0000313" key="5">
    <source>
        <dbReference type="Proteomes" id="UP000590412"/>
    </source>
</evidence>
<proteinExistence type="predicted"/>
<comment type="caution">
    <text evidence="4">The sequence shown here is derived from an EMBL/GenBank/DDBJ whole genome shotgun (WGS) entry which is preliminary data.</text>
</comment>